<accession>A0A1X4XUW2</accession>
<dbReference type="EMBL" id="MDSU01000018">
    <property type="protein sequence ID" value="OSS41327.1"/>
    <property type="molecule type" value="Genomic_DNA"/>
</dbReference>
<comment type="caution">
    <text evidence="1">The sequence shown here is derived from an EMBL/GenBank/DDBJ whole genome shotgun (WGS) entry which is preliminary data.</text>
</comment>
<proteinExistence type="predicted"/>
<reference evidence="1 2" key="1">
    <citation type="journal article" date="2017" name="Front. Microbiol.">
        <title>Genome Sequence of Desulfurella amilsii Strain TR1 and Comparative Genomics of Desulfurellaceae Family.</title>
        <authorList>
            <person name="Florentino A.P."/>
            <person name="Stams A.J."/>
            <person name="Sanchez-Andrea I."/>
        </authorList>
    </citation>
    <scope>NUCLEOTIDE SEQUENCE [LARGE SCALE GENOMIC DNA]</scope>
    <source>
        <strain evidence="1 2">TR1</strain>
    </source>
</reference>
<evidence type="ECO:0000313" key="2">
    <source>
        <dbReference type="Proteomes" id="UP000194141"/>
    </source>
</evidence>
<dbReference type="AlphaFoldDB" id="A0A1X4XUW2"/>
<gene>
    <name evidence="1" type="ORF">DESAMIL20_880</name>
</gene>
<sequence length="98" mass="11194">MALDDRIYLEYATVLMRPKFNFDDKDVSIFLNFVKETALFVTAIKLNINMPDVSDLKFVEVAKSSGADALIIGNIKHFQKALNIIKVLTPKEAWKELF</sequence>
<name>A0A1X4XUW2_9BACT</name>
<dbReference type="Proteomes" id="UP000194141">
    <property type="component" value="Unassembled WGS sequence"/>
</dbReference>
<evidence type="ECO:0008006" key="3">
    <source>
        <dbReference type="Google" id="ProtNLM"/>
    </source>
</evidence>
<evidence type="ECO:0000313" key="1">
    <source>
        <dbReference type="EMBL" id="OSS41327.1"/>
    </source>
</evidence>
<protein>
    <recommendedName>
        <fullName evidence="3">PIN domain-containing protein</fullName>
    </recommendedName>
</protein>
<organism evidence="1 2">
    <name type="scientific">Desulfurella amilsii</name>
    <dbReference type="NCBI Taxonomy" id="1562698"/>
    <lineage>
        <taxon>Bacteria</taxon>
        <taxon>Pseudomonadati</taxon>
        <taxon>Campylobacterota</taxon>
        <taxon>Desulfurellia</taxon>
        <taxon>Desulfurellales</taxon>
        <taxon>Desulfurellaceae</taxon>
        <taxon>Desulfurella</taxon>
    </lineage>
</organism>
<keyword evidence="2" id="KW-1185">Reference proteome</keyword>